<evidence type="ECO:0000256" key="1">
    <source>
        <dbReference type="ARBA" id="ARBA00008791"/>
    </source>
</evidence>
<dbReference type="SUPFAM" id="SSF52402">
    <property type="entry name" value="Adenine nucleotide alpha hydrolases-like"/>
    <property type="match status" value="1"/>
</dbReference>
<sequence length="197" mass="20903">MFPDARGHGRPAGGDARPLTRINSPAATLSTLFTRGARLRNALETTMYQRILLAIDGSHASYLALHQAIVVSKATGAEVEALFVADSSDITFDMVGADSIAYAKQVVNYGRDTLAEVSKKLDAAGVKHSTKLLEKSIAPGQISATIVAEANETATDLIVLGTHGRRGLKHLVLGSVAEGVVRKTNKPVLMVRSEVEE</sequence>
<evidence type="ECO:0000313" key="5">
    <source>
        <dbReference type="EMBL" id="CAJ0902820.1"/>
    </source>
</evidence>
<accession>A0AAD2F6R3</accession>
<feature type="region of interest" description="Disordered" evidence="2">
    <location>
        <begin position="1"/>
        <end position="21"/>
    </location>
</feature>
<evidence type="ECO:0000313" key="7">
    <source>
        <dbReference type="Proteomes" id="UP001190491"/>
    </source>
</evidence>
<dbReference type="PANTHER" id="PTHR46268:SF15">
    <property type="entry name" value="UNIVERSAL STRESS PROTEIN HP_0031"/>
    <property type="match status" value="1"/>
</dbReference>
<dbReference type="Gene3D" id="3.40.50.620">
    <property type="entry name" value="HUPs"/>
    <property type="match status" value="1"/>
</dbReference>
<comment type="similarity">
    <text evidence="1">Belongs to the universal stress protein A family.</text>
</comment>
<dbReference type="Proteomes" id="UP001189792">
    <property type="component" value="Unassembled WGS sequence"/>
</dbReference>
<dbReference type="InterPro" id="IPR014729">
    <property type="entry name" value="Rossmann-like_a/b/a_fold"/>
</dbReference>
<dbReference type="CDD" id="cd00293">
    <property type="entry name" value="USP-like"/>
    <property type="match status" value="1"/>
</dbReference>
<comment type="caution">
    <text evidence="4">The sequence shown here is derived from an EMBL/GenBank/DDBJ whole genome shotgun (WGS) entry which is preliminary data.</text>
</comment>
<dbReference type="InterPro" id="IPR006015">
    <property type="entry name" value="Universal_stress_UspA"/>
</dbReference>
<keyword evidence="6" id="KW-1185">Reference proteome</keyword>
<protein>
    <recommendedName>
        <fullName evidence="3">UspA domain-containing protein</fullName>
    </recommendedName>
</protein>
<gene>
    <name evidence="5" type="ORF">R77564_04800</name>
    <name evidence="4" type="ORF">R77567_04413</name>
</gene>
<dbReference type="PRINTS" id="PR01438">
    <property type="entry name" value="UNVRSLSTRESS"/>
</dbReference>
<evidence type="ECO:0000313" key="4">
    <source>
        <dbReference type="EMBL" id="CAJ0893108.1"/>
    </source>
</evidence>
<proteinExistence type="inferred from homology"/>
<evidence type="ECO:0000313" key="6">
    <source>
        <dbReference type="Proteomes" id="UP001189792"/>
    </source>
</evidence>
<evidence type="ECO:0000259" key="3">
    <source>
        <dbReference type="Pfam" id="PF00582"/>
    </source>
</evidence>
<dbReference type="EMBL" id="CAUDLI010000013">
    <property type="protein sequence ID" value="CAJ0902820.1"/>
    <property type="molecule type" value="Genomic_DNA"/>
</dbReference>
<dbReference type="Pfam" id="PF00582">
    <property type="entry name" value="Usp"/>
    <property type="match status" value="1"/>
</dbReference>
<evidence type="ECO:0000256" key="2">
    <source>
        <dbReference type="SAM" id="MobiDB-lite"/>
    </source>
</evidence>
<name>A0AAD2F6R3_9RALS</name>
<dbReference type="InterPro" id="IPR006016">
    <property type="entry name" value="UspA"/>
</dbReference>
<feature type="domain" description="UspA" evidence="3">
    <location>
        <begin position="47"/>
        <end position="192"/>
    </location>
</feature>
<dbReference type="EMBL" id="CAUDKO010000013">
    <property type="protein sequence ID" value="CAJ0893108.1"/>
    <property type="molecule type" value="Genomic_DNA"/>
</dbReference>
<dbReference type="Proteomes" id="UP001190491">
    <property type="component" value="Unassembled WGS sequence"/>
</dbReference>
<dbReference type="AlphaFoldDB" id="A0AAD2F6R3"/>
<dbReference type="PANTHER" id="PTHR46268">
    <property type="entry name" value="STRESS RESPONSE PROTEIN NHAX"/>
    <property type="match status" value="1"/>
</dbReference>
<reference evidence="4 6" key="1">
    <citation type="submission" date="2023-07" db="EMBL/GenBank/DDBJ databases">
        <authorList>
            <person name="Peeters C."/>
        </authorList>
    </citation>
    <scope>NUCLEOTIDE SEQUENCE</scope>
    <source>
        <strain evidence="5 6">LMG 32965</strain>
        <strain evidence="4">R-77567</strain>
    </source>
</reference>
<organism evidence="4 7">
    <name type="scientific">Ralstonia flatus</name>
    <dbReference type="NCBI Taxonomy" id="3058601"/>
    <lineage>
        <taxon>Bacteria</taxon>
        <taxon>Pseudomonadati</taxon>
        <taxon>Pseudomonadota</taxon>
        <taxon>Betaproteobacteria</taxon>
        <taxon>Burkholderiales</taxon>
        <taxon>Burkholderiaceae</taxon>
        <taxon>Ralstonia</taxon>
    </lineage>
</organism>